<keyword evidence="3" id="KW-1185">Reference proteome</keyword>
<dbReference type="SUPFAM" id="SSF47413">
    <property type="entry name" value="lambda repressor-like DNA-binding domains"/>
    <property type="match status" value="1"/>
</dbReference>
<evidence type="ECO:0000313" key="3">
    <source>
        <dbReference type="Proteomes" id="UP000588098"/>
    </source>
</evidence>
<dbReference type="PROSITE" id="PS50943">
    <property type="entry name" value="HTH_CROC1"/>
    <property type="match status" value="1"/>
</dbReference>
<comment type="caution">
    <text evidence="2">The sequence shown here is derived from an EMBL/GenBank/DDBJ whole genome shotgun (WGS) entry which is preliminary data.</text>
</comment>
<dbReference type="EMBL" id="JACHJL010000031">
    <property type="protein sequence ID" value="MBB5940000.1"/>
    <property type="molecule type" value="Genomic_DNA"/>
</dbReference>
<dbReference type="InterPro" id="IPR010982">
    <property type="entry name" value="Lambda_DNA-bd_dom_sf"/>
</dbReference>
<dbReference type="GO" id="GO:0003677">
    <property type="term" value="F:DNA binding"/>
    <property type="evidence" value="ECO:0007669"/>
    <property type="project" value="InterPro"/>
</dbReference>
<accession>A0A7W9QGS7</accession>
<evidence type="ECO:0000259" key="1">
    <source>
        <dbReference type="PROSITE" id="PS50943"/>
    </source>
</evidence>
<protein>
    <submittedName>
        <fullName evidence="2">Transcriptional regulator with XRE-family HTH domain</fullName>
    </submittedName>
</protein>
<evidence type="ECO:0000313" key="2">
    <source>
        <dbReference type="EMBL" id="MBB5940000.1"/>
    </source>
</evidence>
<proteinExistence type="predicted"/>
<dbReference type="Pfam" id="PF17765">
    <property type="entry name" value="MLTR_LBD"/>
    <property type="match status" value="1"/>
</dbReference>
<dbReference type="Pfam" id="PF13560">
    <property type="entry name" value="HTH_31"/>
    <property type="match status" value="1"/>
</dbReference>
<dbReference type="RefSeq" id="WP_184579781.1">
    <property type="nucleotide sequence ID" value="NZ_JACHJL010000031.1"/>
</dbReference>
<dbReference type="InterPro" id="IPR041413">
    <property type="entry name" value="MLTR_LBD"/>
</dbReference>
<dbReference type="Gene3D" id="1.10.260.40">
    <property type="entry name" value="lambda repressor-like DNA-binding domains"/>
    <property type="match status" value="1"/>
</dbReference>
<dbReference type="Proteomes" id="UP000588098">
    <property type="component" value="Unassembled WGS sequence"/>
</dbReference>
<dbReference type="PANTHER" id="PTHR35010">
    <property type="entry name" value="BLL4672 PROTEIN-RELATED"/>
    <property type="match status" value="1"/>
</dbReference>
<dbReference type="CDD" id="cd00093">
    <property type="entry name" value="HTH_XRE"/>
    <property type="match status" value="1"/>
</dbReference>
<dbReference type="PANTHER" id="PTHR35010:SF2">
    <property type="entry name" value="BLL4672 PROTEIN"/>
    <property type="match status" value="1"/>
</dbReference>
<sequence>MNSKSVGNRPQRQTITRVLQTARARRGLTQAVAADLVGVTPRWYRNLEGGRRGPYSDAMLTAVGKALELSEEEWMVLYRLAGGEDLPAEIMSPQRQNDPAPPEVRKFVEGLRPWGAYACDHRWDVLAYNAPLLDLFPWIREGANIMEGALTQPEARTRLISWETDWALPMIAQLRLHAEQWPADHRLRAITESVRADPTARRLWESPNLPTPACPSTQTKRRLYTSHSGSATREVTFMPLMPLERPWYRFMAVIPV</sequence>
<name>A0A7W9QGS7_9ACTN</name>
<dbReference type="InterPro" id="IPR001387">
    <property type="entry name" value="Cro/C1-type_HTH"/>
</dbReference>
<dbReference type="Gene3D" id="3.30.450.180">
    <property type="match status" value="1"/>
</dbReference>
<organism evidence="2 3">
    <name type="scientific">Streptomyces zagrosensis</name>
    <dbReference type="NCBI Taxonomy" id="1042984"/>
    <lineage>
        <taxon>Bacteria</taxon>
        <taxon>Bacillati</taxon>
        <taxon>Actinomycetota</taxon>
        <taxon>Actinomycetes</taxon>
        <taxon>Kitasatosporales</taxon>
        <taxon>Streptomycetaceae</taxon>
        <taxon>Streptomyces</taxon>
    </lineage>
</organism>
<reference evidence="2 3" key="1">
    <citation type="submission" date="2020-08" db="EMBL/GenBank/DDBJ databases">
        <title>Genomic Encyclopedia of Type Strains, Phase III (KMG-III): the genomes of soil and plant-associated and newly described type strains.</title>
        <authorList>
            <person name="Whitman W."/>
        </authorList>
    </citation>
    <scope>NUCLEOTIDE SEQUENCE [LARGE SCALE GENOMIC DNA]</scope>
    <source>
        <strain evidence="2 3">CECT 8305</strain>
    </source>
</reference>
<dbReference type="AlphaFoldDB" id="A0A7W9QGS7"/>
<feature type="domain" description="HTH cro/C1-type" evidence="1">
    <location>
        <begin position="19"/>
        <end position="74"/>
    </location>
</feature>
<gene>
    <name evidence="2" type="ORF">FHS42_007098</name>
</gene>
<dbReference type="SMART" id="SM00530">
    <property type="entry name" value="HTH_XRE"/>
    <property type="match status" value="1"/>
</dbReference>